<comment type="similarity">
    <text evidence="1">Belongs to the CCDC53 family.</text>
</comment>
<gene>
    <name evidence="3" type="ORF">FJAP1339_LOCUS7960</name>
</gene>
<dbReference type="Pfam" id="PF10152">
    <property type="entry name" value="CCDC53"/>
    <property type="match status" value="1"/>
</dbReference>
<evidence type="ECO:0000313" key="3">
    <source>
        <dbReference type="EMBL" id="CAD9867247.1"/>
    </source>
</evidence>
<proteinExistence type="inferred from homology"/>
<dbReference type="Gene3D" id="1.20.5.110">
    <property type="match status" value="1"/>
</dbReference>
<dbReference type="PANTHER" id="PTHR13015:SF0">
    <property type="entry name" value="WASH COMPLEX SUBUNIT 3"/>
    <property type="match status" value="1"/>
</dbReference>
<dbReference type="GO" id="GO:0006887">
    <property type="term" value="P:exocytosis"/>
    <property type="evidence" value="ECO:0007669"/>
    <property type="project" value="TreeGrafter"/>
</dbReference>
<evidence type="ECO:0000256" key="2">
    <source>
        <dbReference type="SAM" id="MobiDB-lite"/>
    </source>
</evidence>
<dbReference type="EMBL" id="HBHR01015910">
    <property type="protein sequence ID" value="CAD9867247.1"/>
    <property type="molecule type" value="Transcribed_RNA"/>
</dbReference>
<dbReference type="GO" id="GO:0030041">
    <property type="term" value="P:actin filament polymerization"/>
    <property type="evidence" value="ECO:0007669"/>
    <property type="project" value="TreeGrafter"/>
</dbReference>
<feature type="region of interest" description="Disordered" evidence="2">
    <location>
        <begin position="183"/>
        <end position="221"/>
    </location>
</feature>
<dbReference type="GO" id="GO:0071203">
    <property type="term" value="C:WASH complex"/>
    <property type="evidence" value="ECO:0007669"/>
    <property type="project" value="InterPro"/>
</dbReference>
<evidence type="ECO:0008006" key="4">
    <source>
        <dbReference type="Google" id="ProtNLM"/>
    </source>
</evidence>
<feature type="region of interest" description="Disordered" evidence="2">
    <location>
        <begin position="79"/>
        <end position="132"/>
    </location>
</feature>
<name>A0A7S2XZF2_9STRA</name>
<feature type="compositionally biased region" description="Low complexity" evidence="2">
    <location>
        <begin position="199"/>
        <end position="221"/>
    </location>
</feature>
<dbReference type="InterPro" id="IPR019309">
    <property type="entry name" value="WASHC3"/>
</dbReference>
<reference evidence="3" key="1">
    <citation type="submission" date="2021-01" db="EMBL/GenBank/DDBJ databases">
        <authorList>
            <person name="Corre E."/>
            <person name="Pelletier E."/>
            <person name="Niang G."/>
            <person name="Scheremetjew M."/>
            <person name="Finn R."/>
            <person name="Kale V."/>
            <person name="Holt S."/>
            <person name="Cochrane G."/>
            <person name="Meng A."/>
            <person name="Brown T."/>
            <person name="Cohen L."/>
        </authorList>
    </citation>
    <scope>NUCLEOTIDE SEQUENCE</scope>
    <source>
        <strain evidence="3">CCMP1661</strain>
    </source>
</reference>
<dbReference type="PANTHER" id="PTHR13015">
    <property type="entry name" value="PROTEIN AD-016-RELATED"/>
    <property type="match status" value="1"/>
</dbReference>
<evidence type="ECO:0000256" key="1">
    <source>
        <dbReference type="ARBA" id="ARBA00006290"/>
    </source>
</evidence>
<organism evidence="3">
    <name type="scientific">Fibrocapsa japonica</name>
    <dbReference type="NCBI Taxonomy" id="94617"/>
    <lineage>
        <taxon>Eukaryota</taxon>
        <taxon>Sar</taxon>
        <taxon>Stramenopiles</taxon>
        <taxon>Ochrophyta</taxon>
        <taxon>Raphidophyceae</taxon>
        <taxon>Chattonellales</taxon>
        <taxon>Chattonellaceae</taxon>
        <taxon>Fibrocapsa</taxon>
    </lineage>
</organism>
<protein>
    <recommendedName>
        <fullName evidence="4">WASH complex subunit 3</fullName>
    </recommendedName>
</protein>
<dbReference type="AlphaFoldDB" id="A0A7S2XZF2"/>
<sequence length="221" mass="24053">MDQLAVIDLKSIKPIQPQKTVLLLNNFIANTTRFLNTFARTCENKLCTISTRITELEVLLSILECKLNSIPGLEDSAHMNVPIESKPDPAEIEQPAQEEPQQSLSQQQQAPPQLQPDAEQPSPPAAEDERTLQVPPPGMVLAREHPEYAQFFTMLRVGVPEPQVRMKLSLMGVDAAFLSNPDLLVPLDQPEEENEAGDAESQGDQGSASGASADSAGAESF</sequence>
<accession>A0A7S2XZF2</accession>
<feature type="compositionally biased region" description="Acidic residues" evidence="2">
    <location>
        <begin position="189"/>
        <end position="198"/>
    </location>
</feature>
<feature type="compositionally biased region" description="Low complexity" evidence="2">
    <location>
        <begin position="92"/>
        <end position="120"/>
    </location>
</feature>